<keyword evidence="1" id="KW-0812">Transmembrane</keyword>
<dbReference type="Proteomes" id="UP001218188">
    <property type="component" value="Unassembled WGS sequence"/>
</dbReference>
<evidence type="ECO:0000313" key="3">
    <source>
        <dbReference type="Proteomes" id="UP001218188"/>
    </source>
</evidence>
<proteinExistence type="predicted"/>
<reference evidence="2" key="1">
    <citation type="submission" date="2023-03" db="EMBL/GenBank/DDBJ databases">
        <title>Massive genome expansion in bonnet fungi (Mycena s.s.) driven by repeated elements and novel gene families across ecological guilds.</title>
        <authorList>
            <consortium name="Lawrence Berkeley National Laboratory"/>
            <person name="Harder C.B."/>
            <person name="Miyauchi S."/>
            <person name="Viragh M."/>
            <person name="Kuo A."/>
            <person name="Thoen E."/>
            <person name="Andreopoulos B."/>
            <person name="Lu D."/>
            <person name="Skrede I."/>
            <person name="Drula E."/>
            <person name="Henrissat B."/>
            <person name="Morin E."/>
            <person name="Kohler A."/>
            <person name="Barry K."/>
            <person name="LaButti K."/>
            <person name="Morin E."/>
            <person name="Salamov A."/>
            <person name="Lipzen A."/>
            <person name="Mereny Z."/>
            <person name="Hegedus B."/>
            <person name="Baldrian P."/>
            <person name="Stursova M."/>
            <person name="Weitz H."/>
            <person name="Taylor A."/>
            <person name="Grigoriev I.V."/>
            <person name="Nagy L.G."/>
            <person name="Martin F."/>
            <person name="Kauserud H."/>
        </authorList>
    </citation>
    <scope>NUCLEOTIDE SEQUENCE</scope>
    <source>
        <strain evidence="2">CBHHK200</strain>
    </source>
</reference>
<gene>
    <name evidence="2" type="ORF">C8F04DRAFT_1200679</name>
</gene>
<dbReference type="EMBL" id="JARJCM010000415">
    <property type="protein sequence ID" value="KAJ7017336.1"/>
    <property type="molecule type" value="Genomic_DNA"/>
</dbReference>
<dbReference type="AlphaFoldDB" id="A0AAD6RZ84"/>
<keyword evidence="1" id="KW-0472">Membrane</keyword>
<protein>
    <submittedName>
        <fullName evidence="2">Uncharacterized protein</fullName>
    </submittedName>
</protein>
<accession>A0AAD6RZ84</accession>
<feature type="transmembrane region" description="Helical" evidence="1">
    <location>
        <begin position="126"/>
        <end position="146"/>
    </location>
</feature>
<name>A0AAD6RZ84_9AGAR</name>
<keyword evidence="3" id="KW-1185">Reference proteome</keyword>
<evidence type="ECO:0000313" key="2">
    <source>
        <dbReference type="EMBL" id="KAJ7017336.1"/>
    </source>
</evidence>
<keyword evidence="1" id="KW-1133">Transmembrane helix</keyword>
<organism evidence="2 3">
    <name type="scientific">Mycena alexandri</name>
    <dbReference type="NCBI Taxonomy" id="1745969"/>
    <lineage>
        <taxon>Eukaryota</taxon>
        <taxon>Fungi</taxon>
        <taxon>Dikarya</taxon>
        <taxon>Basidiomycota</taxon>
        <taxon>Agaricomycotina</taxon>
        <taxon>Agaricomycetes</taxon>
        <taxon>Agaricomycetidae</taxon>
        <taxon>Agaricales</taxon>
        <taxon>Marasmiineae</taxon>
        <taxon>Mycenaceae</taxon>
        <taxon>Mycena</taxon>
    </lineage>
</organism>
<comment type="caution">
    <text evidence="2">The sequence shown here is derived from an EMBL/GenBank/DDBJ whole genome shotgun (WGS) entry which is preliminary data.</text>
</comment>
<evidence type="ECO:0000256" key="1">
    <source>
        <dbReference type="SAM" id="Phobius"/>
    </source>
</evidence>
<sequence length="236" mass="26254">MHLKAIDQASSCLVRKSRPASSHAVQQAVEERFASSISERRFEVQQRAVALVAPVLRRRAYASRGACGFKCSTWSAVSFGIVPDITRAATSDNTGAGDSPYNLIMETLPPRLDVKSRGRSNKHINVAFHSLFFLIYSMVLLAAYAAPIETYRSNPTAWFHTPAFWVGSAHTHLNSAMKRYYVPQIGYWVQQWAALFPLDWGVQFDVSGSMMHASLAVTVRTRFKHRAAGAVCRTCV</sequence>